<organism evidence="2 3">
    <name type="scientific">Chryseobacterium viscerum</name>
    <dbReference type="NCBI Taxonomy" id="1037377"/>
    <lineage>
        <taxon>Bacteria</taxon>
        <taxon>Pseudomonadati</taxon>
        <taxon>Bacteroidota</taxon>
        <taxon>Flavobacteriia</taxon>
        <taxon>Flavobacteriales</taxon>
        <taxon>Weeksellaceae</taxon>
        <taxon>Chryseobacterium group</taxon>
        <taxon>Chryseobacterium</taxon>
    </lineage>
</organism>
<proteinExistence type="predicted"/>
<evidence type="ECO:0000256" key="1">
    <source>
        <dbReference type="SAM" id="Phobius"/>
    </source>
</evidence>
<name>A0A316WJE0_9FLAO</name>
<feature type="transmembrane region" description="Helical" evidence="1">
    <location>
        <begin position="58"/>
        <end position="78"/>
    </location>
</feature>
<dbReference type="Proteomes" id="UP000236413">
    <property type="component" value="Unassembled WGS sequence"/>
</dbReference>
<sequence>MLYPYRQGIKLKSREIYNSRSYKIINNYIALLCSTSLIVYCLMMAMLCWALKFKCSELGFYICIAGTIPVIVFSLYFYKATHEVVPPEQSTLNNE</sequence>
<gene>
    <name evidence="2" type="ORF">C1634_016005</name>
</gene>
<keyword evidence="1" id="KW-0812">Transmembrane</keyword>
<feature type="transmembrane region" description="Helical" evidence="1">
    <location>
        <begin position="28"/>
        <end position="51"/>
    </location>
</feature>
<evidence type="ECO:0000313" key="2">
    <source>
        <dbReference type="EMBL" id="PWN60446.1"/>
    </source>
</evidence>
<protein>
    <submittedName>
        <fullName evidence="2">Uncharacterized protein</fullName>
    </submittedName>
</protein>
<evidence type="ECO:0000313" key="3">
    <source>
        <dbReference type="Proteomes" id="UP000236413"/>
    </source>
</evidence>
<keyword evidence="1" id="KW-0472">Membrane</keyword>
<reference evidence="2 3" key="1">
    <citation type="submission" date="2018-04" db="EMBL/GenBank/DDBJ databases">
        <title>Chryseobacterium oncorhynchi 701B-08T from rainbow trout, and Chryseobacterium viscerum 687B-08T from diseased fish.</title>
        <authorList>
            <person name="Jeong J.-J."/>
            <person name="Lee Y.J."/>
            <person name="Pathiraja D."/>
            <person name="Park B."/>
            <person name="Choi I.-G."/>
            <person name="Kim K.D."/>
        </authorList>
    </citation>
    <scope>NUCLEOTIDE SEQUENCE [LARGE SCALE GENOMIC DNA]</scope>
    <source>
        <strain evidence="2 3">687B-08</strain>
    </source>
</reference>
<dbReference type="AlphaFoldDB" id="A0A316WJE0"/>
<dbReference type="EMBL" id="PPEG02000006">
    <property type="protein sequence ID" value="PWN60446.1"/>
    <property type="molecule type" value="Genomic_DNA"/>
</dbReference>
<accession>A0A316WJE0</accession>
<keyword evidence="1" id="KW-1133">Transmembrane helix</keyword>
<comment type="caution">
    <text evidence="2">The sequence shown here is derived from an EMBL/GenBank/DDBJ whole genome shotgun (WGS) entry which is preliminary data.</text>
</comment>